<feature type="transmembrane region" description="Helical" evidence="1">
    <location>
        <begin position="80"/>
        <end position="101"/>
    </location>
</feature>
<organism evidence="2 3">
    <name type="scientific">Actinokineospora soli</name>
    <dbReference type="NCBI Taxonomy" id="1048753"/>
    <lineage>
        <taxon>Bacteria</taxon>
        <taxon>Bacillati</taxon>
        <taxon>Actinomycetota</taxon>
        <taxon>Actinomycetes</taxon>
        <taxon>Pseudonocardiales</taxon>
        <taxon>Pseudonocardiaceae</taxon>
        <taxon>Actinokineospora</taxon>
    </lineage>
</organism>
<evidence type="ECO:0000313" key="2">
    <source>
        <dbReference type="EMBL" id="MFC7616256.1"/>
    </source>
</evidence>
<comment type="caution">
    <text evidence="2">The sequence shown here is derived from an EMBL/GenBank/DDBJ whole genome shotgun (WGS) entry which is preliminary data.</text>
</comment>
<sequence length="142" mass="14389">MGTIAGMVGRAAGVITRWLLVCALAFAVAVMHHLASGSHGADGHGAAVAAGHAVVASAVEHCCPTGADHLPSPPSDVHDLAHLCLAVLLGLLVLVTALVAWRSRRTPGGPAPPRPFVRSPGPPPPLLRGGRATLHSVCVLRL</sequence>
<evidence type="ECO:0008006" key="4">
    <source>
        <dbReference type="Google" id="ProtNLM"/>
    </source>
</evidence>
<keyword evidence="1" id="KW-1133">Transmembrane helix</keyword>
<evidence type="ECO:0000313" key="3">
    <source>
        <dbReference type="Proteomes" id="UP001596512"/>
    </source>
</evidence>
<reference evidence="3" key="1">
    <citation type="journal article" date="2019" name="Int. J. Syst. Evol. Microbiol.">
        <title>The Global Catalogue of Microorganisms (GCM) 10K type strain sequencing project: providing services to taxonomists for standard genome sequencing and annotation.</title>
        <authorList>
            <consortium name="The Broad Institute Genomics Platform"/>
            <consortium name="The Broad Institute Genome Sequencing Center for Infectious Disease"/>
            <person name="Wu L."/>
            <person name="Ma J."/>
        </authorList>
    </citation>
    <scope>NUCLEOTIDE SEQUENCE [LARGE SCALE GENOMIC DNA]</scope>
    <source>
        <strain evidence="3">JCM 17695</strain>
    </source>
</reference>
<dbReference type="EMBL" id="JBHTEY010000004">
    <property type="protein sequence ID" value="MFC7616256.1"/>
    <property type="molecule type" value="Genomic_DNA"/>
</dbReference>
<keyword evidence="1" id="KW-0472">Membrane</keyword>
<name>A0ABW2TSD7_9PSEU</name>
<accession>A0ABW2TSD7</accession>
<evidence type="ECO:0000256" key="1">
    <source>
        <dbReference type="SAM" id="Phobius"/>
    </source>
</evidence>
<proteinExistence type="predicted"/>
<gene>
    <name evidence="2" type="ORF">ACFQV2_25055</name>
</gene>
<keyword evidence="3" id="KW-1185">Reference proteome</keyword>
<dbReference type="Proteomes" id="UP001596512">
    <property type="component" value="Unassembled WGS sequence"/>
</dbReference>
<protein>
    <recommendedName>
        <fullName evidence="4">MYXO-CTERM domain-containing protein</fullName>
    </recommendedName>
</protein>
<keyword evidence="1" id="KW-0812">Transmembrane</keyword>